<dbReference type="InterPro" id="IPR009061">
    <property type="entry name" value="DNA-bd_dom_put_sf"/>
</dbReference>
<proteinExistence type="predicted"/>
<evidence type="ECO:0000259" key="3">
    <source>
        <dbReference type="PROSITE" id="PS50937"/>
    </source>
</evidence>
<evidence type="ECO:0000256" key="1">
    <source>
        <dbReference type="ARBA" id="ARBA00022553"/>
    </source>
</evidence>
<feature type="domain" description="HTH merR-type" evidence="3">
    <location>
        <begin position="11"/>
        <end position="59"/>
    </location>
</feature>
<dbReference type="CDD" id="cd00156">
    <property type="entry name" value="REC"/>
    <property type="match status" value="1"/>
</dbReference>
<dbReference type="InterPro" id="IPR000551">
    <property type="entry name" value="MerR-type_HTH_dom"/>
</dbReference>
<dbReference type="Gene3D" id="1.10.1660.10">
    <property type="match status" value="1"/>
</dbReference>
<reference evidence="4" key="1">
    <citation type="submission" date="2018-06" db="EMBL/GenBank/DDBJ databases">
        <authorList>
            <person name="Zhirakovskaya E."/>
        </authorList>
    </citation>
    <scope>NUCLEOTIDE SEQUENCE</scope>
</reference>
<dbReference type="Pfam" id="PF12728">
    <property type="entry name" value="HTH_17"/>
    <property type="match status" value="1"/>
</dbReference>
<keyword evidence="1" id="KW-0597">Phosphoprotein</keyword>
<dbReference type="Pfam" id="PF00072">
    <property type="entry name" value="Response_reg"/>
    <property type="match status" value="1"/>
</dbReference>
<dbReference type="InterPro" id="IPR011006">
    <property type="entry name" value="CheY-like_superfamily"/>
</dbReference>
<dbReference type="AlphaFoldDB" id="A0A3B0ZI55"/>
<dbReference type="PROSITE" id="PS50110">
    <property type="entry name" value="RESPONSE_REGULATORY"/>
    <property type="match status" value="1"/>
</dbReference>
<gene>
    <name evidence="4" type="ORF">MNBD_GAMMA22-652</name>
</gene>
<dbReference type="InterPro" id="IPR050595">
    <property type="entry name" value="Bact_response_regulator"/>
</dbReference>
<dbReference type="SUPFAM" id="SSF52172">
    <property type="entry name" value="CheY-like"/>
    <property type="match status" value="1"/>
</dbReference>
<dbReference type="InterPro" id="IPR001789">
    <property type="entry name" value="Sig_transdc_resp-reg_receiver"/>
</dbReference>
<dbReference type="CDD" id="cd04762">
    <property type="entry name" value="HTH_MerR-trunc"/>
    <property type="match status" value="1"/>
</dbReference>
<dbReference type="EMBL" id="UOFS01000013">
    <property type="protein sequence ID" value="VAW93125.1"/>
    <property type="molecule type" value="Genomic_DNA"/>
</dbReference>
<protein>
    <recommendedName>
        <fullName evidence="5">Response regulatory domain-containing protein</fullName>
    </recommendedName>
</protein>
<dbReference type="InterPro" id="IPR010093">
    <property type="entry name" value="SinI_DNA-bd"/>
</dbReference>
<dbReference type="NCBIfam" id="TIGR01764">
    <property type="entry name" value="excise"/>
    <property type="match status" value="1"/>
</dbReference>
<dbReference type="PROSITE" id="PS50937">
    <property type="entry name" value="HTH_MERR_2"/>
    <property type="match status" value="1"/>
</dbReference>
<evidence type="ECO:0000259" key="2">
    <source>
        <dbReference type="PROSITE" id="PS50110"/>
    </source>
</evidence>
<dbReference type="InterPro" id="IPR041657">
    <property type="entry name" value="HTH_17"/>
</dbReference>
<feature type="domain" description="Response regulatory" evidence="2">
    <location>
        <begin position="76"/>
        <end position="194"/>
    </location>
</feature>
<dbReference type="Gene3D" id="3.40.50.2300">
    <property type="match status" value="1"/>
</dbReference>
<dbReference type="SUPFAM" id="SSF46955">
    <property type="entry name" value="Putative DNA-binding domain"/>
    <property type="match status" value="1"/>
</dbReference>
<dbReference type="SMART" id="SM00422">
    <property type="entry name" value="HTH_MERR"/>
    <property type="match status" value="1"/>
</dbReference>
<dbReference type="GO" id="GO:0006355">
    <property type="term" value="P:regulation of DNA-templated transcription"/>
    <property type="evidence" value="ECO:0007669"/>
    <property type="project" value="InterPro"/>
</dbReference>
<dbReference type="PANTHER" id="PTHR44591:SF3">
    <property type="entry name" value="RESPONSE REGULATORY DOMAIN-CONTAINING PROTEIN"/>
    <property type="match status" value="1"/>
</dbReference>
<sequence length="201" mass="22634">MSQYSLKRSGYMTPNEVAELLLVSPITVRQWAQKGLIDAVMTPGGHRRFTRDAIQAFAQTRGLDLKWPDDEEEVTRILVVDDDTQLNQFLREFLENQPIPVITESAINGFDAGVKVESFKPHVILLDLMMPGLDGFEVCQIIKEDPQRNSIKIIAMTGYPTSKNVQRIKDAGAVTCLNKPLDTKLLLTAIGLVDRRRSMKH</sequence>
<name>A0A3B0ZI55_9ZZZZ</name>
<dbReference type="GO" id="GO:0000160">
    <property type="term" value="P:phosphorelay signal transduction system"/>
    <property type="evidence" value="ECO:0007669"/>
    <property type="project" value="InterPro"/>
</dbReference>
<dbReference type="PANTHER" id="PTHR44591">
    <property type="entry name" value="STRESS RESPONSE REGULATOR PROTEIN 1"/>
    <property type="match status" value="1"/>
</dbReference>
<organism evidence="4">
    <name type="scientific">hydrothermal vent metagenome</name>
    <dbReference type="NCBI Taxonomy" id="652676"/>
    <lineage>
        <taxon>unclassified sequences</taxon>
        <taxon>metagenomes</taxon>
        <taxon>ecological metagenomes</taxon>
    </lineage>
</organism>
<evidence type="ECO:0008006" key="5">
    <source>
        <dbReference type="Google" id="ProtNLM"/>
    </source>
</evidence>
<accession>A0A3B0ZI55</accession>
<dbReference type="GO" id="GO:0003677">
    <property type="term" value="F:DNA binding"/>
    <property type="evidence" value="ECO:0007669"/>
    <property type="project" value="InterPro"/>
</dbReference>
<evidence type="ECO:0000313" key="4">
    <source>
        <dbReference type="EMBL" id="VAW93125.1"/>
    </source>
</evidence>
<dbReference type="SMART" id="SM00448">
    <property type="entry name" value="REC"/>
    <property type="match status" value="1"/>
</dbReference>